<proteinExistence type="predicted"/>
<dbReference type="EMBL" id="CP003338">
    <property type="protein sequence ID" value="AFC71216.1"/>
    <property type="molecule type" value="Genomic_DNA"/>
</dbReference>
<name>H8K7H3_RICAC</name>
<sequence length="36" mass="3935">MPTISYDKNFSSVTFSEPVDEAKALGNTNPDETETV</sequence>
<evidence type="ECO:0000313" key="2">
    <source>
        <dbReference type="EMBL" id="AFC71216.1"/>
    </source>
</evidence>
<protein>
    <submittedName>
        <fullName evidence="2">Uncharacterized protein</fullName>
    </submittedName>
</protein>
<dbReference type="Proteomes" id="UP000007589">
    <property type="component" value="Chromosome"/>
</dbReference>
<reference evidence="3" key="1">
    <citation type="submission" date="2012-02" db="EMBL/GenBank/DDBJ databases">
        <title>Complete genome sequence of Rickettsia australis strain Cutlack.</title>
        <authorList>
            <person name="Johnson S.L."/>
            <person name="Munk A.C."/>
            <person name="Han S."/>
            <person name="Bruce D.C."/>
            <person name="Dasch G.A."/>
        </authorList>
    </citation>
    <scope>NUCLEOTIDE SEQUENCE [LARGE SCALE GENOMIC DNA]</scope>
    <source>
        <strain evidence="3">Cutlack</strain>
    </source>
</reference>
<gene>
    <name evidence="2" type="ordered locus">MC5_04560</name>
</gene>
<keyword evidence="3" id="KW-1185">Reference proteome</keyword>
<evidence type="ECO:0000256" key="1">
    <source>
        <dbReference type="SAM" id="MobiDB-lite"/>
    </source>
</evidence>
<organism evidence="2 3">
    <name type="scientific">Rickettsia australis (strain Cutlack)</name>
    <dbReference type="NCBI Taxonomy" id="1105110"/>
    <lineage>
        <taxon>Bacteria</taxon>
        <taxon>Pseudomonadati</taxon>
        <taxon>Pseudomonadota</taxon>
        <taxon>Alphaproteobacteria</taxon>
        <taxon>Rickettsiales</taxon>
        <taxon>Rickettsiaceae</taxon>
        <taxon>Rickettsieae</taxon>
        <taxon>Rickettsia</taxon>
        <taxon>spotted fever group</taxon>
    </lineage>
</organism>
<evidence type="ECO:0000313" key="3">
    <source>
        <dbReference type="Proteomes" id="UP000007589"/>
    </source>
</evidence>
<dbReference type="AlphaFoldDB" id="H8K7H3"/>
<dbReference type="HOGENOM" id="CLU_3358151_0_0_5"/>
<accession>H8K7H3</accession>
<dbReference type="KEGG" id="rau:MC5_04560"/>
<feature type="region of interest" description="Disordered" evidence="1">
    <location>
        <begin position="17"/>
        <end position="36"/>
    </location>
</feature>